<evidence type="ECO:0000256" key="5">
    <source>
        <dbReference type="SAM" id="Coils"/>
    </source>
</evidence>
<dbReference type="SUPFAM" id="SSF48340">
    <property type="entry name" value="Interferon-induced guanylate-binding protein 1 (GBP1), C-terminal domain"/>
    <property type="match status" value="1"/>
</dbReference>
<dbReference type="Pfam" id="PF02263">
    <property type="entry name" value="GBP"/>
    <property type="match status" value="1"/>
</dbReference>
<proteinExistence type="evidence at transcript level"/>
<dbReference type="InterPro" id="IPR015894">
    <property type="entry name" value="Guanylate-bd_N"/>
</dbReference>
<dbReference type="EMBL" id="GEFH01001447">
    <property type="protein sequence ID" value="JAP67134.1"/>
    <property type="molecule type" value="mRNA"/>
</dbReference>
<dbReference type="InterPro" id="IPR030386">
    <property type="entry name" value="G_GB1_RHD3_dom"/>
</dbReference>
<dbReference type="InterPro" id="IPR036543">
    <property type="entry name" value="Guanylate-bd_C_sf"/>
</dbReference>
<name>A0A131XHV8_9ACAR</name>
<keyword evidence="5" id="KW-0175">Coiled coil</keyword>
<dbReference type="GO" id="GO:0005525">
    <property type="term" value="F:GTP binding"/>
    <property type="evidence" value="ECO:0007669"/>
    <property type="project" value="UniProtKB-KW"/>
</dbReference>
<evidence type="ECO:0000259" key="6">
    <source>
        <dbReference type="PROSITE" id="PS51715"/>
    </source>
</evidence>
<reference evidence="7" key="1">
    <citation type="journal article" date="2017" name="Ticks Tick Borne Dis.">
        <title>An insight into the sialome of Hyalomma excavatum.</title>
        <authorList>
            <person name="Ribeiro J.M."/>
            <person name="Slovak M."/>
            <person name="Francischetti I.M."/>
        </authorList>
    </citation>
    <scope>NUCLEOTIDE SEQUENCE</scope>
    <source>
        <strain evidence="7">Samish</strain>
        <tissue evidence="7">Salivary glands</tissue>
    </source>
</reference>
<keyword evidence="2" id="KW-0378">Hydrolase</keyword>
<keyword evidence="1" id="KW-0547">Nucleotide-binding</keyword>
<comment type="similarity">
    <text evidence="4">Belongs to the TRAFAC class dynamin-like GTPase superfamily. GB1/RHD3 GTPase family.</text>
</comment>
<evidence type="ECO:0000256" key="3">
    <source>
        <dbReference type="ARBA" id="ARBA00023134"/>
    </source>
</evidence>
<evidence type="ECO:0000256" key="1">
    <source>
        <dbReference type="ARBA" id="ARBA00022741"/>
    </source>
</evidence>
<evidence type="ECO:0000256" key="2">
    <source>
        <dbReference type="ARBA" id="ARBA00022801"/>
    </source>
</evidence>
<dbReference type="AlphaFoldDB" id="A0A131XHV8"/>
<accession>A0A131XHV8</accession>
<dbReference type="PROSITE" id="PS51715">
    <property type="entry name" value="G_GB1_RHD3"/>
    <property type="match status" value="1"/>
</dbReference>
<feature type="domain" description="GB1/RHD3-type G" evidence="6">
    <location>
        <begin position="35"/>
        <end position="279"/>
    </location>
</feature>
<organism evidence="7">
    <name type="scientific">Hyalomma excavatum</name>
    <dbReference type="NCBI Taxonomy" id="257692"/>
    <lineage>
        <taxon>Eukaryota</taxon>
        <taxon>Metazoa</taxon>
        <taxon>Ecdysozoa</taxon>
        <taxon>Arthropoda</taxon>
        <taxon>Chelicerata</taxon>
        <taxon>Arachnida</taxon>
        <taxon>Acari</taxon>
        <taxon>Parasitiformes</taxon>
        <taxon>Ixodida</taxon>
        <taxon>Ixodoidea</taxon>
        <taxon>Ixodidae</taxon>
        <taxon>Hyalomminae</taxon>
        <taxon>Hyalomma</taxon>
    </lineage>
</organism>
<keyword evidence="3" id="KW-0342">GTP-binding</keyword>
<feature type="coiled-coil region" evidence="5">
    <location>
        <begin position="411"/>
        <end position="540"/>
    </location>
</feature>
<dbReference type="Gene3D" id="3.40.50.300">
    <property type="entry name" value="P-loop containing nucleotide triphosphate hydrolases"/>
    <property type="match status" value="1"/>
</dbReference>
<evidence type="ECO:0000256" key="4">
    <source>
        <dbReference type="PROSITE-ProRule" id="PRU01052"/>
    </source>
</evidence>
<dbReference type="CDD" id="cd01851">
    <property type="entry name" value="GBP"/>
    <property type="match status" value="1"/>
</dbReference>
<dbReference type="GO" id="GO:0003924">
    <property type="term" value="F:GTPase activity"/>
    <property type="evidence" value="ECO:0007669"/>
    <property type="project" value="InterPro"/>
</dbReference>
<dbReference type="PANTHER" id="PTHR10751">
    <property type="entry name" value="GUANYLATE BINDING PROTEIN"/>
    <property type="match status" value="1"/>
</dbReference>
<evidence type="ECO:0000313" key="7">
    <source>
        <dbReference type="EMBL" id="JAP67134.1"/>
    </source>
</evidence>
<dbReference type="InterPro" id="IPR027417">
    <property type="entry name" value="P-loop_NTPase"/>
</dbReference>
<sequence length="579" mass="66701">MDEEAVKIVNFTNGDSVEFNEPGLDSILLADHVKDLPVVVVSVAGEFRQGKSFLLNFFLRYLKNEGRPNWMDDKSTPLRGFEWRAGRDRHTTGILLWKEAFVMTNSRGEKVAVLLMDTQGTFDRKSTPRENSTIFSLSVMTSSVQIYNIMRNIGENHLQHLQFFAEYGRLAQQGTGTPFQKLLFLVRDWPKSFGDGYGVEGGRELLKECLEITNEQKDEQTNLRQWIQSCFSETDCFLMPAPGDKVTGDVSFDGRLEDISGEFCEKVGELVRSILAPENLLVKDINGRKLSCQELATFFKAYARKFQENSLPEVKSFLQASIEASNVTAIEKARRYYMREFANQRPRGDLANLFDFHRKLMRHTKDEFRNIPKIGGDEVSDGYLIGLTMELEEHFCRIFKEEEQVIQKEREDEAIRQKERLEVERKEEQRQLERAREKAEAAAKEAQMEAERRAMKANEAIRQKERLEVQRKEEQRQLERAREKAEAAAKEAQMEAERQAMKAREEVLKKQLDMETQAMKKELEAMQAKLAEKKEEKEHDYNMLTGLFMIPAAAVASVVCPDQVPSMARKIEKSFGLPG</sequence>
<dbReference type="SUPFAM" id="SSF52540">
    <property type="entry name" value="P-loop containing nucleoside triphosphate hydrolases"/>
    <property type="match status" value="1"/>
</dbReference>
<protein>
    <submittedName>
        <fullName evidence="7">Putative guanylate-binding protein</fullName>
    </submittedName>
</protein>
<dbReference type="Gene3D" id="1.20.58.420">
    <property type="entry name" value="AHSP"/>
    <property type="match status" value="1"/>
</dbReference>